<sequence length="179" mass="19420">MAYTAARTKCVVHFLKTRTGGTPPMTQNLVSLDLGAEDIAAIDKALDTLEARFARLVVLTPDEIRHLNKMGDKSEAFCREAAVVLEDNPKLIPPGFSVAELRQDITDLDLMRPRFLRLRELLAKANSTEMALGSDIINAALEGYGYMKMGGKSAGLDGLRASMSVRYAGRRGKPGNPAA</sequence>
<proteinExistence type="predicted"/>
<keyword evidence="2" id="KW-1185">Reference proteome</keyword>
<reference evidence="2" key="1">
    <citation type="journal article" date="2019" name="Int. J. Syst. Evol. Microbiol.">
        <title>The Global Catalogue of Microorganisms (GCM) 10K type strain sequencing project: providing services to taxonomists for standard genome sequencing and annotation.</title>
        <authorList>
            <consortium name="The Broad Institute Genomics Platform"/>
            <consortium name="The Broad Institute Genome Sequencing Center for Infectious Disease"/>
            <person name="Wu L."/>
            <person name="Ma J."/>
        </authorList>
    </citation>
    <scope>NUCLEOTIDE SEQUENCE [LARGE SCALE GENOMIC DNA]</scope>
    <source>
        <strain evidence="2">NBRC 102407</strain>
    </source>
</reference>
<organism evidence="1 2">
    <name type="scientific">Zoogloea oryzae</name>
    <dbReference type="NCBI Taxonomy" id="310767"/>
    <lineage>
        <taxon>Bacteria</taxon>
        <taxon>Pseudomonadati</taxon>
        <taxon>Pseudomonadota</taxon>
        <taxon>Betaproteobacteria</taxon>
        <taxon>Rhodocyclales</taxon>
        <taxon>Zoogloeaceae</taxon>
        <taxon>Zoogloea</taxon>
    </lineage>
</organism>
<evidence type="ECO:0000313" key="1">
    <source>
        <dbReference type="EMBL" id="GLT24787.1"/>
    </source>
</evidence>
<dbReference type="Proteomes" id="UP001157167">
    <property type="component" value="Unassembled WGS sequence"/>
</dbReference>
<comment type="caution">
    <text evidence="1">The sequence shown here is derived from an EMBL/GenBank/DDBJ whole genome shotgun (WGS) entry which is preliminary data.</text>
</comment>
<dbReference type="EMBL" id="BSPX01000167">
    <property type="protein sequence ID" value="GLT24787.1"/>
    <property type="molecule type" value="Genomic_DNA"/>
</dbReference>
<name>A0ABQ6FGN4_9RHOO</name>
<protein>
    <submittedName>
        <fullName evidence="1">Uncharacterized protein</fullName>
    </submittedName>
</protein>
<accession>A0ABQ6FGN4</accession>
<evidence type="ECO:0000313" key="2">
    <source>
        <dbReference type="Proteomes" id="UP001157167"/>
    </source>
</evidence>
<gene>
    <name evidence="1" type="ORF">GCM10007933_42880</name>
</gene>